<dbReference type="GO" id="GO:0016020">
    <property type="term" value="C:membrane"/>
    <property type="evidence" value="ECO:0007669"/>
    <property type="project" value="UniProtKB-SubCell"/>
</dbReference>
<feature type="compositionally biased region" description="Basic residues" evidence="5">
    <location>
        <begin position="162"/>
        <end position="176"/>
    </location>
</feature>
<feature type="region of interest" description="Disordered" evidence="5">
    <location>
        <begin position="151"/>
        <end position="176"/>
    </location>
</feature>
<feature type="transmembrane region" description="Helical" evidence="6">
    <location>
        <begin position="107"/>
        <end position="130"/>
    </location>
</feature>
<dbReference type="Proteomes" id="UP001295684">
    <property type="component" value="Unassembled WGS sequence"/>
</dbReference>
<dbReference type="GO" id="GO:0042330">
    <property type="term" value="P:taxis"/>
    <property type="evidence" value="ECO:0007669"/>
    <property type="project" value="TreeGrafter"/>
</dbReference>
<proteinExistence type="predicted"/>
<accession>A0AAD1XXM7</accession>
<dbReference type="PANTHER" id="PTHR21676:SF6">
    <property type="entry name" value="PROTEIN STUM"/>
    <property type="match status" value="1"/>
</dbReference>
<feature type="transmembrane region" description="Helical" evidence="6">
    <location>
        <begin position="74"/>
        <end position="95"/>
    </location>
</feature>
<comment type="subcellular location">
    <subcellularLocation>
        <location evidence="1">Membrane</location>
        <topology evidence="1">Multi-pass membrane protein</topology>
    </subcellularLocation>
</comment>
<dbReference type="PANTHER" id="PTHR21676">
    <property type="entry name" value="PROTEIN STUM"/>
    <property type="match status" value="1"/>
</dbReference>
<keyword evidence="2 6" id="KW-0812">Transmembrane</keyword>
<evidence type="ECO:0000256" key="4">
    <source>
        <dbReference type="ARBA" id="ARBA00023136"/>
    </source>
</evidence>
<dbReference type="EMBL" id="CAMPGE010022736">
    <property type="protein sequence ID" value="CAI2380754.1"/>
    <property type="molecule type" value="Genomic_DNA"/>
</dbReference>
<keyword evidence="3 6" id="KW-1133">Transmembrane helix</keyword>
<sequence>MSDLETGRKSSSKKKGKKSKDEKGALKDVSLPKNFKEYGVPTDIGKRVVTFSDVDKSVWEGITEVPYLPTPWNFILCIINCIIPGLGTILSSIWADPCSKTQAIIGVFQLLLAPIFIGWIWSIAWSFLLIKKSFSEKREVDLKAFLIQANAKRSDDDGSGKSPKKSKTKSKKKNKK</sequence>
<protein>
    <submittedName>
        <fullName evidence="7">Uncharacterized protein</fullName>
    </submittedName>
</protein>
<evidence type="ECO:0000313" key="8">
    <source>
        <dbReference type="Proteomes" id="UP001295684"/>
    </source>
</evidence>
<evidence type="ECO:0000256" key="5">
    <source>
        <dbReference type="SAM" id="MobiDB-lite"/>
    </source>
</evidence>
<organism evidence="7 8">
    <name type="scientific">Euplotes crassus</name>
    <dbReference type="NCBI Taxonomy" id="5936"/>
    <lineage>
        <taxon>Eukaryota</taxon>
        <taxon>Sar</taxon>
        <taxon>Alveolata</taxon>
        <taxon>Ciliophora</taxon>
        <taxon>Intramacronucleata</taxon>
        <taxon>Spirotrichea</taxon>
        <taxon>Hypotrichia</taxon>
        <taxon>Euplotida</taxon>
        <taxon>Euplotidae</taxon>
        <taxon>Moneuplotes</taxon>
    </lineage>
</organism>
<evidence type="ECO:0000256" key="6">
    <source>
        <dbReference type="SAM" id="Phobius"/>
    </source>
</evidence>
<evidence type="ECO:0000313" key="7">
    <source>
        <dbReference type="EMBL" id="CAI2380754.1"/>
    </source>
</evidence>
<gene>
    <name evidence="7" type="ORF">ECRASSUSDP1_LOCUS22194</name>
</gene>
<dbReference type="Pfam" id="PF15795">
    <property type="entry name" value="Spec3"/>
    <property type="match status" value="1"/>
</dbReference>
<keyword evidence="4 6" id="KW-0472">Membrane</keyword>
<dbReference type="InterPro" id="IPR026673">
    <property type="entry name" value="SPEC3/Stum"/>
</dbReference>
<dbReference type="AlphaFoldDB" id="A0AAD1XXM7"/>
<comment type="caution">
    <text evidence="7">The sequence shown here is derived from an EMBL/GenBank/DDBJ whole genome shotgun (WGS) entry which is preliminary data.</text>
</comment>
<name>A0AAD1XXM7_EUPCR</name>
<evidence type="ECO:0000256" key="2">
    <source>
        <dbReference type="ARBA" id="ARBA00022692"/>
    </source>
</evidence>
<keyword evidence="8" id="KW-1185">Reference proteome</keyword>
<evidence type="ECO:0000256" key="1">
    <source>
        <dbReference type="ARBA" id="ARBA00004141"/>
    </source>
</evidence>
<evidence type="ECO:0000256" key="3">
    <source>
        <dbReference type="ARBA" id="ARBA00022989"/>
    </source>
</evidence>
<reference evidence="7" key="1">
    <citation type="submission" date="2023-07" db="EMBL/GenBank/DDBJ databases">
        <authorList>
            <consortium name="AG Swart"/>
            <person name="Singh M."/>
            <person name="Singh A."/>
            <person name="Seah K."/>
            <person name="Emmerich C."/>
        </authorList>
    </citation>
    <scope>NUCLEOTIDE SEQUENCE</scope>
    <source>
        <strain evidence="7">DP1</strain>
    </source>
</reference>
<feature type="region of interest" description="Disordered" evidence="5">
    <location>
        <begin position="1"/>
        <end position="25"/>
    </location>
</feature>